<dbReference type="InterPro" id="IPR029052">
    <property type="entry name" value="Metallo-depent_PP-like"/>
</dbReference>
<dbReference type="AlphaFoldDB" id="A0A6B2H9N0"/>
<dbReference type="InterPro" id="IPR004843">
    <property type="entry name" value="Calcineurin-like_PHP"/>
</dbReference>
<evidence type="ECO:0000256" key="1">
    <source>
        <dbReference type="ARBA" id="ARBA00022723"/>
    </source>
</evidence>
<dbReference type="RefSeq" id="WP_162346309.1">
    <property type="nucleotide sequence ID" value="NZ_JAAEAA010000011.1"/>
</dbReference>
<comment type="caution">
    <text evidence="4">The sequence shown here is derived from an EMBL/GenBank/DDBJ whole genome shotgun (WGS) entry which is preliminary data.</text>
</comment>
<dbReference type="GO" id="GO:0016020">
    <property type="term" value="C:membrane"/>
    <property type="evidence" value="ECO:0007669"/>
    <property type="project" value="GOC"/>
</dbReference>
<proteinExistence type="predicted"/>
<dbReference type="PANTHER" id="PTHR31302">
    <property type="entry name" value="TRANSMEMBRANE PROTEIN WITH METALLOPHOSPHOESTERASE DOMAIN-RELATED"/>
    <property type="match status" value="1"/>
</dbReference>
<accession>A0A6B2H9N0</accession>
<dbReference type="InterPro" id="IPR016538">
    <property type="entry name" value="UCP008292"/>
</dbReference>
<sequence>MDKKKKKTRVAAIGDIHVRETDKGKWVEFFKGASADADVLLLCGDLTDHGRASEAEILAEELRACSIPVVAVLGNHDYDQNEQEEIRKLLAQTGVNMLDGDMIVLEGVGFAGVKGFGGGFNRAMLAMFGEPMMKQFVQEAVDESLKLDGALSRLETEHPEVEKIAVLHYAPIAATIEGEPEAIYPFLGSSRLAEPLERRQVLAAFHGHAHVGTLEGATAKGVKVFNVAKPLLQKLEKPIPYFVLEV</sequence>
<evidence type="ECO:0000313" key="4">
    <source>
        <dbReference type="EMBL" id="NDK56252.1"/>
    </source>
</evidence>
<dbReference type="GO" id="GO:0009245">
    <property type="term" value="P:lipid A biosynthetic process"/>
    <property type="evidence" value="ECO:0007669"/>
    <property type="project" value="TreeGrafter"/>
</dbReference>
<dbReference type="GO" id="GO:0046872">
    <property type="term" value="F:metal ion binding"/>
    <property type="evidence" value="ECO:0007669"/>
    <property type="project" value="UniProtKB-KW"/>
</dbReference>
<protein>
    <submittedName>
        <fullName evidence="4">Metallophosphoesterase</fullName>
    </submittedName>
</protein>
<dbReference type="PANTHER" id="PTHR31302:SF31">
    <property type="entry name" value="PHOSPHODIESTERASE YAEI"/>
    <property type="match status" value="1"/>
</dbReference>
<evidence type="ECO:0000313" key="5">
    <source>
        <dbReference type="Proteomes" id="UP000478546"/>
    </source>
</evidence>
<evidence type="ECO:0000259" key="3">
    <source>
        <dbReference type="Pfam" id="PF00149"/>
    </source>
</evidence>
<dbReference type="EMBL" id="JAAEAA010000011">
    <property type="protein sequence ID" value="NDK56252.1"/>
    <property type="molecule type" value="Genomic_DNA"/>
</dbReference>
<dbReference type="CDD" id="cd00838">
    <property type="entry name" value="MPP_superfamily"/>
    <property type="match status" value="1"/>
</dbReference>
<gene>
    <name evidence="4" type="ORF">GWO68_10015</name>
</gene>
<dbReference type="InterPro" id="IPR051158">
    <property type="entry name" value="Metallophosphoesterase_sf"/>
</dbReference>
<evidence type="ECO:0000256" key="2">
    <source>
        <dbReference type="ARBA" id="ARBA00022801"/>
    </source>
</evidence>
<name>A0A6B2H9N0_9BACT</name>
<organism evidence="4 5">
    <name type="scientific">Pontibacter fetidus</name>
    <dbReference type="NCBI Taxonomy" id="2700082"/>
    <lineage>
        <taxon>Bacteria</taxon>
        <taxon>Pseudomonadati</taxon>
        <taxon>Bacteroidota</taxon>
        <taxon>Cytophagia</taxon>
        <taxon>Cytophagales</taxon>
        <taxon>Hymenobacteraceae</taxon>
        <taxon>Pontibacter</taxon>
    </lineage>
</organism>
<keyword evidence="2" id="KW-0378">Hydrolase</keyword>
<dbReference type="Gene3D" id="3.60.21.10">
    <property type="match status" value="1"/>
</dbReference>
<dbReference type="SUPFAM" id="SSF56300">
    <property type="entry name" value="Metallo-dependent phosphatases"/>
    <property type="match status" value="1"/>
</dbReference>
<dbReference type="Proteomes" id="UP000478546">
    <property type="component" value="Unassembled WGS sequence"/>
</dbReference>
<keyword evidence="1" id="KW-0479">Metal-binding</keyword>
<dbReference type="Pfam" id="PF00149">
    <property type="entry name" value="Metallophos"/>
    <property type="match status" value="1"/>
</dbReference>
<dbReference type="PIRSF" id="PIRSF008292">
    <property type="entry name" value="UCP008292"/>
    <property type="match status" value="1"/>
</dbReference>
<dbReference type="GO" id="GO:0008758">
    <property type="term" value="F:UDP-2,3-diacylglucosamine hydrolase activity"/>
    <property type="evidence" value="ECO:0007669"/>
    <property type="project" value="TreeGrafter"/>
</dbReference>
<keyword evidence="5" id="KW-1185">Reference proteome</keyword>
<reference evidence="4 5" key="1">
    <citation type="submission" date="2020-01" db="EMBL/GenBank/DDBJ databases">
        <authorList>
            <person name="Kim M.K."/>
        </authorList>
    </citation>
    <scope>NUCLEOTIDE SEQUENCE [LARGE SCALE GENOMIC DNA]</scope>
    <source>
        <strain evidence="4 5">BT213</strain>
    </source>
</reference>
<feature type="domain" description="Calcineurin-like phosphoesterase" evidence="3">
    <location>
        <begin position="9"/>
        <end position="211"/>
    </location>
</feature>